<protein>
    <recommendedName>
        <fullName evidence="3">Transcriptional regulator</fullName>
    </recommendedName>
</protein>
<comment type="caution">
    <text evidence="1">The sequence shown here is derived from an EMBL/GenBank/DDBJ whole genome shotgun (WGS) entry which is preliminary data.</text>
</comment>
<evidence type="ECO:0008006" key="3">
    <source>
        <dbReference type="Google" id="ProtNLM"/>
    </source>
</evidence>
<name>A0ABS5K278_9BACT</name>
<organism evidence="1 2">
    <name type="scientific">Carboxylicivirga linearis</name>
    <dbReference type="NCBI Taxonomy" id="1628157"/>
    <lineage>
        <taxon>Bacteria</taxon>
        <taxon>Pseudomonadati</taxon>
        <taxon>Bacteroidota</taxon>
        <taxon>Bacteroidia</taxon>
        <taxon>Marinilabiliales</taxon>
        <taxon>Marinilabiliaceae</taxon>
        <taxon>Carboxylicivirga</taxon>
    </lineage>
</organism>
<gene>
    <name evidence="1" type="ORF">KEM10_23430</name>
</gene>
<dbReference type="EMBL" id="JAGUCO010000062">
    <property type="protein sequence ID" value="MBS2101257.1"/>
    <property type="molecule type" value="Genomic_DNA"/>
</dbReference>
<proteinExistence type="predicted"/>
<sequence length="238" mass="27880">MNYIRHLNAVFQKFAEDVQIVPRHISLYMALFQLWNRLKFADKIALSRAETMLLAKIGSVNTYIRTLKELHAWGYICYYPSHNPLCGSSVTIITFDTSTGYTSDATTDNTLFINRYINNNKQLKTVRERAPEEQKVDLKLPTENSDATISKKRFIKPSLEEIKVYFQERKADITEGDRFFNHFESNGWKVGGKSPMKDWKAAVRNWILNIERYSTKRNNYRDENYLSAPNVKNYEEPL</sequence>
<keyword evidence="2" id="KW-1185">Reference proteome</keyword>
<dbReference type="Proteomes" id="UP000708576">
    <property type="component" value="Unassembled WGS sequence"/>
</dbReference>
<dbReference type="RefSeq" id="WP_212220694.1">
    <property type="nucleotide sequence ID" value="NZ_JAGUCO010000062.1"/>
</dbReference>
<reference evidence="1 2" key="1">
    <citation type="journal article" date="2015" name="Int. J. Syst. Evol. Microbiol.">
        <title>Carboxylicivirga linearis sp. nov., isolated from a sea cucumber culture pond.</title>
        <authorList>
            <person name="Wang F.Q."/>
            <person name="Zhou Y.X."/>
            <person name="Lin X.Z."/>
            <person name="Chen G.J."/>
            <person name="Du Z.J."/>
        </authorList>
    </citation>
    <scope>NUCLEOTIDE SEQUENCE [LARGE SCALE GENOMIC DNA]</scope>
    <source>
        <strain evidence="1 2">FB218</strain>
    </source>
</reference>
<accession>A0ABS5K278</accession>
<evidence type="ECO:0000313" key="1">
    <source>
        <dbReference type="EMBL" id="MBS2101257.1"/>
    </source>
</evidence>
<evidence type="ECO:0000313" key="2">
    <source>
        <dbReference type="Proteomes" id="UP000708576"/>
    </source>
</evidence>